<organism evidence="3 4">
    <name type="scientific">Actinidia rufa</name>
    <dbReference type="NCBI Taxonomy" id="165716"/>
    <lineage>
        <taxon>Eukaryota</taxon>
        <taxon>Viridiplantae</taxon>
        <taxon>Streptophyta</taxon>
        <taxon>Embryophyta</taxon>
        <taxon>Tracheophyta</taxon>
        <taxon>Spermatophyta</taxon>
        <taxon>Magnoliopsida</taxon>
        <taxon>eudicotyledons</taxon>
        <taxon>Gunneridae</taxon>
        <taxon>Pentapetalae</taxon>
        <taxon>asterids</taxon>
        <taxon>Ericales</taxon>
        <taxon>Actinidiaceae</taxon>
        <taxon>Actinidia</taxon>
    </lineage>
</organism>
<dbReference type="PANTHER" id="PTHR11489">
    <property type="entry name" value="40S RIBOSOMAL PROTEIN SA"/>
    <property type="match status" value="1"/>
</dbReference>
<dbReference type="Gene3D" id="3.40.50.10490">
    <property type="entry name" value="Glucose-6-phosphate isomerase like protein, domain 1"/>
    <property type="match status" value="1"/>
</dbReference>
<dbReference type="Proteomes" id="UP000585474">
    <property type="component" value="Unassembled WGS sequence"/>
</dbReference>
<name>A0A7J0G047_9ERIC</name>
<dbReference type="GO" id="GO:0006412">
    <property type="term" value="P:translation"/>
    <property type="evidence" value="ECO:0007669"/>
    <property type="project" value="InterPro"/>
</dbReference>
<comment type="caution">
    <text evidence="3">The sequence shown here is derived from an EMBL/GenBank/DDBJ whole genome shotgun (WGS) entry which is preliminary data.</text>
</comment>
<keyword evidence="4" id="KW-1185">Reference proteome</keyword>
<dbReference type="AlphaFoldDB" id="A0A7J0G047"/>
<dbReference type="EMBL" id="BJWL01000016">
    <property type="protein sequence ID" value="GFZ04315.1"/>
    <property type="molecule type" value="Genomic_DNA"/>
</dbReference>
<accession>A0A7J0G047</accession>
<sequence length="175" mass="19389">MTTVDRALSTKEADIQMMLAAEVHLGTKHCDFQMGRYVFKRRNDGPWTEGSLGSLKYTDDAPMRKWHSDALPCFKIKHLFLYRDLRNQATSKKGGTAPAADYDYGAASMPDAQRINGVALSNPNWAGDFSFGSQFLQSPVVILKPDAVGNCSASYWWGDAALHKIPPQDTMGWLG</sequence>
<evidence type="ECO:0000313" key="4">
    <source>
        <dbReference type="Proteomes" id="UP000585474"/>
    </source>
</evidence>
<dbReference type="InterPro" id="IPR018130">
    <property type="entry name" value="Ribosomal_uS2_CS"/>
</dbReference>
<evidence type="ECO:0000313" key="3">
    <source>
        <dbReference type="EMBL" id="GFZ04315.1"/>
    </source>
</evidence>
<dbReference type="SUPFAM" id="SSF52313">
    <property type="entry name" value="Ribosomal protein S2"/>
    <property type="match status" value="1"/>
</dbReference>
<proteinExistence type="predicted"/>
<dbReference type="PROSITE" id="PS00962">
    <property type="entry name" value="RIBOSOMAL_S2_1"/>
    <property type="match status" value="1"/>
</dbReference>
<protein>
    <submittedName>
        <fullName evidence="3">40s ribosomal protein SA</fullName>
    </submittedName>
</protein>
<evidence type="ECO:0000256" key="1">
    <source>
        <dbReference type="ARBA" id="ARBA00022980"/>
    </source>
</evidence>
<dbReference type="GO" id="GO:0015935">
    <property type="term" value="C:small ribosomal subunit"/>
    <property type="evidence" value="ECO:0007669"/>
    <property type="project" value="InterPro"/>
</dbReference>
<evidence type="ECO:0000256" key="2">
    <source>
        <dbReference type="ARBA" id="ARBA00023274"/>
    </source>
</evidence>
<reference evidence="3 4" key="1">
    <citation type="submission" date="2019-07" db="EMBL/GenBank/DDBJ databases">
        <title>De Novo Assembly of kiwifruit Actinidia rufa.</title>
        <authorList>
            <person name="Sugita-Konishi S."/>
            <person name="Sato K."/>
            <person name="Mori E."/>
            <person name="Abe Y."/>
            <person name="Kisaki G."/>
            <person name="Hamano K."/>
            <person name="Suezawa K."/>
            <person name="Otani M."/>
            <person name="Fukuda T."/>
            <person name="Manabe T."/>
            <person name="Gomi K."/>
            <person name="Tabuchi M."/>
            <person name="Akimitsu K."/>
            <person name="Kataoka I."/>
        </authorList>
    </citation>
    <scope>NUCLEOTIDE SEQUENCE [LARGE SCALE GENOMIC DNA]</scope>
    <source>
        <strain evidence="4">cv. Fuchu</strain>
    </source>
</reference>
<keyword evidence="1 3" id="KW-0689">Ribosomal protein</keyword>
<keyword evidence="2" id="KW-0687">Ribonucleoprotein</keyword>
<dbReference type="GO" id="GO:0003735">
    <property type="term" value="F:structural constituent of ribosome"/>
    <property type="evidence" value="ECO:0007669"/>
    <property type="project" value="InterPro"/>
</dbReference>
<dbReference type="InterPro" id="IPR005707">
    <property type="entry name" value="Ribosomal_uS2_euk/arc"/>
</dbReference>
<dbReference type="InterPro" id="IPR023591">
    <property type="entry name" value="Ribosomal_uS2_flav_dom_sf"/>
</dbReference>
<dbReference type="OrthoDB" id="414863at2759"/>
<gene>
    <name evidence="3" type="ORF">Acr_16g0009390</name>
</gene>